<protein>
    <recommendedName>
        <fullName evidence="2">Amidase domain-containing protein</fullName>
    </recommendedName>
</protein>
<dbReference type="PROSITE" id="PS00571">
    <property type="entry name" value="AMIDASES"/>
    <property type="match status" value="1"/>
</dbReference>
<dbReference type="Proteomes" id="UP000594263">
    <property type="component" value="Unplaced"/>
</dbReference>
<dbReference type="GO" id="GO:0047412">
    <property type="term" value="F:N-(long-chain-acyl)ethanolamine deacylase activity"/>
    <property type="evidence" value="ECO:0007669"/>
    <property type="project" value="TreeGrafter"/>
</dbReference>
<evidence type="ECO:0000256" key="1">
    <source>
        <dbReference type="ARBA" id="ARBA00009199"/>
    </source>
</evidence>
<dbReference type="Pfam" id="PF01425">
    <property type="entry name" value="Amidase"/>
    <property type="match status" value="1"/>
</dbReference>
<dbReference type="Gramene" id="Kaladp0016s0331.1.v1.1">
    <property type="protein sequence ID" value="Kaladp0016s0331.1.v1.1"/>
    <property type="gene ID" value="Kaladp0016s0331.v1.1"/>
</dbReference>
<keyword evidence="4" id="KW-1185">Reference proteome</keyword>
<dbReference type="InterPro" id="IPR036928">
    <property type="entry name" value="AS_sf"/>
</dbReference>
<accession>A0A7N0T0W1</accession>
<dbReference type="GO" id="GO:0070291">
    <property type="term" value="P:N-acylethanolamine metabolic process"/>
    <property type="evidence" value="ECO:0007669"/>
    <property type="project" value="TreeGrafter"/>
</dbReference>
<reference evidence="3" key="1">
    <citation type="submission" date="2021-01" db="UniProtKB">
        <authorList>
            <consortium name="EnsemblPlants"/>
        </authorList>
    </citation>
    <scope>IDENTIFICATION</scope>
</reference>
<dbReference type="GO" id="GO:0016020">
    <property type="term" value="C:membrane"/>
    <property type="evidence" value="ECO:0007669"/>
    <property type="project" value="TreeGrafter"/>
</dbReference>
<evidence type="ECO:0000313" key="4">
    <source>
        <dbReference type="Proteomes" id="UP000594263"/>
    </source>
</evidence>
<dbReference type="Gene3D" id="3.90.1300.10">
    <property type="entry name" value="Amidase signature (AS) domain"/>
    <property type="match status" value="1"/>
</dbReference>
<dbReference type="PANTHER" id="PTHR11895">
    <property type="entry name" value="TRANSAMIDASE"/>
    <property type="match status" value="1"/>
</dbReference>
<dbReference type="InterPro" id="IPR023631">
    <property type="entry name" value="Amidase_dom"/>
</dbReference>
<dbReference type="AlphaFoldDB" id="A0A7N0T0W1"/>
<name>A0A7N0T0W1_KALFE</name>
<evidence type="ECO:0000313" key="3">
    <source>
        <dbReference type="EnsemblPlants" id="Kaladp0016s0331.1.v1.1"/>
    </source>
</evidence>
<organism evidence="3 4">
    <name type="scientific">Kalanchoe fedtschenkoi</name>
    <name type="common">Lavender scallops</name>
    <name type="synonym">South American air plant</name>
    <dbReference type="NCBI Taxonomy" id="63787"/>
    <lineage>
        <taxon>Eukaryota</taxon>
        <taxon>Viridiplantae</taxon>
        <taxon>Streptophyta</taxon>
        <taxon>Embryophyta</taxon>
        <taxon>Tracheophyta</taxon>
        <taxon>Spermatophyta</taxon>
        <taxon>Magnoliopsida</taxon>
        <taxon>eudicotyledons</taxon>
        <taxon>Gunneridae</taxon>
        <taxon>Pentapetalae</taxon>
        <taxon>Saxifragales</taxon>
        <taxon>Crassulaceae</taxon>
        <taxon>Kalanchoe</taxon>
    </lineage>
</organism>
<dbReference type="EnsemblPlants" id="Kaladp0016s0331.1.v1.1">
    <property type="protein sequence ID" value="Kaladp0016s0331.1.v1.1"/>
    <property type="gene ID" value="Kaladp0016s0331.v1.1"/>
</dbReference>
<dbReference type="OMA" id="TVCAMTR"/>
<sequence>MGKKIVMLPANEVDLSSVEYVPELVQAPHITGYLLKLVVQLLETRLIGSFYFSFMKNKNNVTQLLRNTSVPEAPMFRPEFSPQDPEVNVVAVEEDGLPTDRVEAALSCLPPHTPPTLPTLHSEAGIGYWKIRDYAQVYRSKLASPLIVAERIISAILELRVKKPQNALLIAFDPEDVRKQAAASTRRFEEGSPLSILDGIFIAIKDDIDCYPYPTKGGTTFLHEIRPLKEDAVSVSKLRSCGAILIGKANMHEFGLGTTGNNPNYGTTRNPYAEDRYTGGSSSGPAAIVSMGLCSAALGTDGGGSVRIPSALCGVVALKATYGRIDMKGSLCGKGTVEVLGPIASSVEDLMLVYAAILGSAPGNRLSLRPSPPCFPCLSSHENPHDVGSLRLGKYTKWFNDIDSTDISDKCEDILNLLSKTHGCKVLEVVIPELAEMRVAHLVSIGCECLSSLNPTLEAGWLTRLSADSRTSMALFRSFSGADYVQAQCYRRRIMHYHMEAFRKVDIIVTPTTGMTAPIIPESALELGESNMQVTGRLMQFIIAANLLGLPAISVPVGYDKQGLPIGLQLIGRPWGEASLLRLASAIEELCAPSRKTPPSFYDVLSTK</sequence>
<proteinExistence type="inferred from homology"/>
<dbReference type="SUPFAM" id="SSF75304">
    <property type="entry name" value="Amidase signature (AS) enzymes"/>
    <property type="match status" value="1"/>
</dbReference>
<dbReference type="PANTHER" id="PTHR11895:SF156">
    <property type="entry name" value="FATTY ACID AMIDE HYDROLASE"/>
    <property type="match status" value="1"/>
</dbReference>
<comment type="similarity">
    <text evidence="1">Belongs to the amidase family.</text>
</comment>
<dbReference type="InterPro" id="IPR000120">
    <property type="entry name" value="Amidase"/>
</dbReference>
<evidence type="ECO:0000259" key="2">
    <source>
        <dbReference type="Pfam" id="PF01425"/>
    </source>
</evidence>
<feature type="domain" description="Amidase" evidence="2">
    <location>
        <begin position="165"/>
        <end position="581"/>
    </location>
</feature>
<dbReference type="InterPro" id="IPR020556">
    <property type="entry name" value="Amidase_CS"/>
</dbReference>